<gene>
    <name evidence="4" type="ORF">ACFS2C_02645</name>
</gene>
<proteinExistence type="predicted"/>
<dbReference type="Pfam" id="PF03060">
    <property type="entry name" value="NMO"/>
    <property type="match status" value="1"/>
</dbReference>
<dbReference type="PANTHER" id="PTHR32332">
    <property type="entry name" value="2-NITROPROPANE DIOXYGENASE"/>
    <property type="match status" value="1"/>
</dbReference>
<dbReference type="Proteomes" id="UP001597478">
    <property type="component" value="Unassembled WGS sequence"/>
</dbReference>
<dbReference type="PANTHER" id="PTHR32332:SF20">
    <property type="entry name" value="2-NITROPROPANE DIOXYGENASE-LIKE PROTEIN"/>
    <property type="match status" value="1"/>
</dbReference>
<keyword evidence="3 4" id="KW-0560">Oxidoreductase</keyword>
<evidence type="ECO:0000256" key="3">
    <source>
        <dbReference type="ARBA" id="ARBA00023002"/>
    </source>
</evidence>
<dbReference type="EMBL" id="JBHUOF010000003">
    <property type="protein sequence ID" value="MFD2798288.1"/>
    <property type="molecule type" value="Genomic_DNA"/>
</dbReference>
<dbReference type="EC" id="1.13.12.-" evidence="4"/>
<evidence type="ECO:0000313" key="5">
    <source>
        <dbReference type="Proteomes" id="UP001597478"/>
    </source>
</evidence>
<dbReference type="InterPro" id="IPR013785">
    <property type="entry name" value="Aldolase_TIM"/>
</dbReference>
<dbReference type="SUPFAM" id="SSF51412">
    <property type="entry name" value="Inosine monophosphate dehydrogenase (IMPDH)"/>
    <property type="match status" value="1"/>
</dbReference>
<sequence>MALVTRFTEQFDVRHPIVCGGMTAVGTADLISAVANSGALGFLTALTQPSPEALVKEISRCRDLTDQPFGVNLTILPSIDPIPYDEYRDAAIESGIRIIETAGRSPEPHMPAFRAAGVKVIHKCVSVRHAIKAEQLGVDAVSIDGFECAGHPGEDDIGGLVLIPAATAALSIPVIASGGIADARGLVAALALGADAVNMGTRFVATEEAPVHENVKRQIVANDERSTNLVFRKFRNTARVAKNTISDTVIDIESRPDSTFDDVAELVSGKRGRTQVLAQGRMDDGMWWAGQTQGLIDDVPKCGELVDRIVAEACELIERRLAPAVRTEPSAPTARTAG</sequence>
<comment type="caution">
    <text evidence="4">The sequence shown here is derived from an EMBL/GenBank/DDBJ whole genome shotgun (WGS) entry which is preliminary data.</text>
</comment>
<dbReference type="RefSeq" id="WP_377383753.1">
    <property type="nucleotide sequence ID" value="NZ_JBHSAN010000001.1"/>
</dbReference>
<evidence type="ECO:0000256" key="1">
    <source>
        <dbReference type="ARBA" id="ARBA00022630"/>
    </source>
</evidence>
<dbReference type="GO" id="GO:0016491">
    <property type="term" value="F:oxidoreductase activity"/>
    <property type="evidence" value="ECO:0007669"/>
    <property type="project" value="UniProtKB-KW"/>
</dbReference>
<reference evidence="5" key="1">
    <citation type="journal article" date="2019" name="Int. J. Syst. Evol. Microbiol.">
        <title>The Global Catalogue of Microorganisms (GCM) 10K type strain sequencing project: providing services to taxonomists for standard genome sequencing and annotation.</title>
        <authorList>
            <consortium name="The Broad Institute Genomics Platform"/>
            <consortium name="The Broad Institute Genome Sequencing Center for Infectious Disease"/>
            <person name="Wu L."/>
            <person name="Ma J."/>
        </authorList>
    </citation>
    <scope>NUCLEOTIDE SEQUENCE [LARGE SCALE GENOMIC DNA]</scope>
    <source>
        <strain evidence="5">IBRC-M 10906</strain>
    </source>
</reference>
<dbReference type="CDD" id="cd04730">
    <property type="entry name" value="NPD_like"/>
    <property type="match status" value="1"/>
</dbReference>
<evidence type="ECO:0000313" key="4">
    <source>
        <dbReference type="EMBL" id="MFD2798288.1"/>
    </source>
</evidence>
<accession>A0ABW5W304</accession>
<keyword evidence="1" id="KW-0285">Flavoprotein</keyword>
<name>A0ABW5W304_9PSEU</name>
<keyword evidence="5" id="KW-1185">Reference proteome</keyword>
<keyword evidence="2" id="KW-0288">FMN</keyword>
<organism evidence="4 5">
    <name type="scientific">Prauserella oleivorans</name>
    <dbReference type="NCBI Taxonomy" id="1478153"/>
    <lineage>
        <taxon>Bacteria</taxon>
        <taxon>Bacillati</taxon>
        <taxon>Actinomycetota</taxon>
        <taxon>Actinomycetes</taxon>
        <taxon>Pseudonocardiales</taxon>
        <taxon>Pseudonocardiaceae</taxon>
        <taxon>Prauserella</taxon>
    </lineage>
</organism>
<evidence type="ECO:0000256" key="2">
    <source>
        <dbReference type="ARBA" id="ARBA00022643"/>
    </source>
</evidence>
<dbReference type="InterPro" id="IPR004136">
    <property type="entry name" value="NMO"/>
</dbReference>
<protein>
    <submittedName>
        <fullName evidence="4">NAD(P)H-dependent flavin oxidoreductase</fullName>
        <ecNumber evidence="4">1.13.12.-</ecNumber>
    </submittedName>
</protein>
<dbReference type="Gene3D" id="3.20.20.70">
    <property type="entry name" value="Aldolase class I"/>
    <property type="match status" value="1"/>
</dbReference>